<sequence>MHIKPTAMNSSCGSDCCPNGAA</sequence>
<evidence type="ECO:0000256" key="1">
    <source>
        <dbReference type="SAM" id="MobiDB-lite"/>
    </source>
</evidence>
<accession>A0A0E9UZV0</accession>
<name>A0A0E9UZV0_ANGAN</name>
<proteinExistence type="predicted"/>
<dbReference type="AlphaFoldDB" id="A0A0E9UZV0"/>
<protein>
    <submittedName>
        <fullName evidence="2">Uncharacterized protein</fullName>
    </submittedName>
</protein>
<reference evidence="2" key="2">
    <citation type="journal article" date="2015" name="Fish Shellfish Immunol.">
        <title>Early steps in the European eel (Anguilla anguilla)-Vibrio vulnificus interaction in the gills: Role of the RtxA13 toxin.</title>
        <authorList>
            <person name="Callol A."/>
            <person name="Pajuelo D."/>
            <person name="Ebbesson L."/>
            <person name="Teles M."/>
            <person name="MacKenzie S."/>
            <person name="Amaro C."/>
        </authorList>
    </citation>
    <scope>NUCLEOTIDE SEQUENCE</scope>
</reference>
<dbReference type="EMBL" id="GBXM01038054">
    <property type="protein sequence ID" value="JAH70523.1"/>
    <property type="molecule type" value="Transcribed_RNA"/>
</dbReference>
<reference evidence="2" key="1">
    <citation type="submission" date="2014-11" db="EMBL/GenBank/DDBJ databases">
        <authorList>
            <person name="Amaro Gonzalez C."/>
        </authorList>
    </citation>
    <scope>NUCLEOTIDE SEQUENCE</scope>
</reference>
<organism evidence="2">
    <name type="scientific">Anguilla anguilla</name>
    <name type="common">European freshwater eel</name>
    <name type="synonym">Muraena anguilla</name>
    <dbReference type="NCBI Taxonomy" id="7936"/>
    <lineage>
        <taxon>Eukaryota</taxon>
        <taxon>Metazoa</taxon>
        <taxon>Chordata</taxon>
        <taxon>Craniata</taxon>
        <taxon>Vertebrata</taxon>
        <taxon>Euteleostomi</taxon>
        <taxon>Actinopterygii</taxon>
        <taxon>Neopterygii</taxon>
        <taxon>Teleostei</taxon>
        <taxon>Anguilliformes</taxon>
        <taxon>Anguillidae</taxon>
        <taxon>Anguilla</taxon>
    </lineage>
</organism>
<evidence type="ECO:0000313" key="2">
    <source>
        <dbReference type="EMBL" id="JAH70523.1"/>
    </source>
</evidence>
<feature type="region of interest" description="Disordered" evidence="1">
    <location>
        <begin position="1"/>
        <end position="22"/>
    </location>
</feature>